<dbReference type="InterPro" id="IPR041698">
    <property type="entry name" value="Methyltransf_25"/>
</dbReference>
<dbReference type="InterPro" id="IPR029063">
    <property type="entry name" value="SAM-dependent_MTases_sf"/>
</dbReference>
<accession>A0ABR3SAV2</accession>
<feature type="compositionally biased region" description="Low complexity" evidence="1">
    <location>
        <begin position="659"/>
        <end position="678"/>
    </location>
</feature>
<keyword evidence="5" id="KW-1185">Reference proteome</keyword>
<evidence type="ECO:0000313" key="5">
    <source>
        <dbReference type="Proteomes" id="UP001521116"/>
    </source>
</evidence>
<proteinExistence type="predicted"/>
<dbReference type="SUPFAM" id="SSF53335">
    <property type="entry name" value="S-adenosyl-L-methionine-dependent methyltransferases"/>
    <property type="match status" value="1"/>
</dbReference>
<dbReference type="PANTHER" id="PTHR47473">
    <property type="entry name" value="BTA1P"/>
    <property type="match status" value="1"/>
</dbReference>
<evidence type="ECO:0000259" key="3">
    <source>
        <dbReference type="Pfam" id="PF13649"/>
    </source>
</evidence>
<feature type="transmembrane region" description="Helical" evidence="2">
    <location>
        <begin position="20"/>
        <end position="41"/>
    </location>
</feature>
<evidence type="ECO:0000256" key="1">
    <source>
        <dbReference type="SAM" id="MobiDB-lite"/>
    </source>
</evidence>
<dbReference type="EMBL" id="JAJVDC020000380">
    <property type="protein sequence ID" value="KAL1614543.1"/>
    <property type="molecule type" value="Genomic_DNA"/>
</dbReference>
<dbReference type="InterPro" id="IPR021829">
    <property type="entry name" value="DUF3419"/>
</dbReference>
<comment type="caution">
    <text evidence="4">The sequence shown here is derived from an EMBL/GenBank/DDBJ whole genome shotgun (WGS) entry which is preliminary data.</text>
</comment>
<gene>
    <name evidence="4" type="ORF">SLS56_012078</name>
</gene>
<feature type="compositionally biased region" description="Low complexity" evidence="1">
    <location>
        <begin position="738"/>
        <end position="764"/>
    </location>
</feature>
<evidence type="ECO:0000313" key="4">
    <source>
        <dbReference type="EMBL" id="KAL1614543.1"/>
    </source>
</evidence>
<dbReference type="CDD" id="cd02440">
    <property type="entry name" value="AdoMet_MTases"/>
    <property type="match status" value="1"/>
</dbReference>
<dbReference type="Pfam" id="PF11899">
    <property type="entry name" value="DUF3419"/>
    <property type="match status" value="2"/>
</dbReference>
<evidence type="ECO:0000256" key="2">
    <source>
        <dbReference type="SAM" id="Phobius"/>
    </source>
</evidence>
<reference evidence="4 5" key="1">
    <citation type="submission" date="2024-02" db="EMBL/GenBank/DDBJ databases">
        <title>De novo assembly and annotation of 12 fungi associated with fruit tree decline syndrome in Ontario, Canada.</title>
        <authorList>
            <person name="Sulman M."/>
            <person name="Ellouze W."/>
            <person name="Ilyukhin E."/>
        </authorList>
    </citation>
    <scope>NUCLEOTIDE SEQUENCE [LARGE SCALE GENOMIC DNA]</scope>
    <source>
        <strain evidence="4 5">M1-105</strain>
    </source>
</reference>
<feature type="compositionally biased region" description="Pro residues" evidence="1">
    <location>
        <begin position="769"/>
        <end position="779"/>
    </location>
</feature>
<protein>
    <recommendedName>
        <fullName evidence="3">Methyltransferase domain-containing protein</fullName>
    </recommendedName>
</protein>
<dbReference type="Pfam" id="PF13649">
    <property type="entry name" value="Methyltransf_25"/>
    <property type="match status" value="1"/>
</dbReference>
<dbReference type="Gene3D" id="3.40.50.150">
    <property type="entry name" value="Vaccinia Virus protein VP39"/>
    <property type="match status" value="1"/>
</dbReference>
<organism evidence="4 5">
    <name type="scientific">Neofusicoccum ribis</name>
    <dbReference type="NCBI Taxonomy" id="45134"/>
    <lineage>
        <taxon>Eukaryota</taxon>
        <taxon>Fungi</taxon>
        <taxon>Dikarya</taxon>
        <taxon>Ascomycota</taxon>
        <taxon>Pezizomycotina</taxon>
        <taxon>Dothideomycetes</taxon>
        <taxon>Dothideomycetes incertae sedis</taxon>
        <taxon>Botryosphaeriales</taxon>
        <taxon>Botryosphaeriaceae</taxon>
        <taxon>Neofusicoccum</taxon>
    </lineage>
</organism>
<sequence>MTLDALGVLPGIRLSLNPHIQVALFLVGYVAFLALVLHIGFRWDKPGRKKPESPPNALEAYVRFIWGCFIKPHSGGNGGNQQDALEGFYRQQASAYDVTRAKLLHGRDDMLGMVAAQLQHKVNAGLYPRKPVWVDVGGGTGWNIEQMAKFVSVPDFFRSVYLVDLSPSLCEIARARFARLGWTNVKVICQDARAFRLADHEQPVSDELALIPTRQDEYVTEGKSTAQGAELVTMSYALSMIPEFYPVIDSLSSLLCPTGIIGVVDFYVQSQVDFQSRNYVGGVIDRHCMWLSRVFWRTWFEIDRVNLEPARRDYLEYKFGTILNVNARNHFLGVRIPYYVWVGCSKESGSSQSKLAEIDAVATESPFLSALDLQARKSGRRDSGVELHSKAYESAVVNLAASLPLPSSWYQNHHWRIYYDDQLQKHRQFKDEYIYAFTWEDSRVDARLLQVKSSDVILAITSAGDNILSFALEKPKRIHAVDLNPAQNHLLELKVAAFTALGYADVWKLFGEGKHESFRSLLITKLSPHLSSLAFQFWLHHGDETFSPSGKGLYSTGGSGYALNWVGRLLRFVGLEKEVEKLCAAETLNEQREIWQRSIRKVLLSRLLAWAVVGNERWLWKALGVPPNQRNMIEEDYAKLNGEEPARAQQAFQHQQGNSTAATTNSSTSSTSATTSSITTGLRSGHAIWEYAVNTLDPVVNSTLLSTDNHYYLLCLQGRYSRRCHPEYLTPKAHIKLSKSSPSSPTSPFTSPLSSPFTSPTSSPRPDHLPPLTPSPFPPSASASGTGSAFDGLRIHTDEINEVLARMAPATLTIAVVMDSMDWFEPRADASGAATAQIRALNRALQLRGRVLLRTAALKPWYVAVFERNGFAARRVAARWPGECIDRVNMYASTWICTKVASVEEKAGCVDGLGRPMDRLDI</sequence>
<keyword evidence="2" id="KW-0812">Transmembrane</keyword>
<dbReference type="Proteomes" id="UP001521116">
    <property type="component" value="Unassembled WGS sequence"/>
</dbReference>
<feature type="domain" description="Methyltransferase" evidence="3">
    <location>
        <begin position="134"/>
        <end position="200"/>
    </location>
</feature>
<feature type="region of interest" description="Disordered" evidence="1">
    <location>
        <begin position="647"/>
        <end position="678"/>
    </location>
</feature>
<feature type="region of interest" description="Disordered" evidence="1">
    <location>
        <begin position="736"/>
        <end position="788"/>
    </location>
</feature>
<keyword evidence="2" id="KW-1133">Transmembrane helix</keyword>
<keyword evidence="2" id="KW-0472">Membrane</keyword>
<name>A0ABR3SAV2_9PEZI</name>
<dbReference type="PANTHER" id="PTHR47473:SF1">
    <property type="entry name" value="METHYLTRANSFERASE DOMAIN-CONTAINING PROTEIN"/>
    <property type="match status" value="1"/>
</dbReference>